<dbReference type="AlphaFoldDB" id="A0A0B7IR68"/>
<dbReference type="RefSeq" id="WP_042009837.1">
    <property type="nucleotide sequence ID" value="NZ_CDOL01000275.1"/>
</dbReference>
<name>A0A0B7IR68_9FLAO</name>
<feature type="region of interest" description="Disordered" evidence="1">
    <location>
        <begin position="126"/>
        <end position="173"/>
    </location>
</feature>
<gene>
    <name evidence="2" type="ORF">CCAND93_820014</name>
</gene>
<sequence>MITFKTKSTHNVPFGRGVIQTEVYLKISDFRIDENGVVPHGYYYIIQNEQPHQLDKIVPSILLWERVEQAETQLSAFTSNSLKNAIYQRATEFAIAKLQQEGTQNYGIDPSDWEIFLSPPLPRFRSQLSEGEGVTEPTILPPAPSEGGDDSQNDGDEPINNEPENEVGDEENV</sequence>
<reference evidence="2 3" key="1">
    <citation type="submission" date="2015-01" db="EMBL/GenBank/DDBJ databases">
        <authorList>
            <person name="Xiang T."/>
            <person name="Song Y."/>
            <person name="Huang L."/>
            <person name="Wang B."/>
            <person name="Wu P."/>
        </authorList>
    </citation>
    <scope>NUCLEOTIDE SEQUENCE [LARGE SCALE GENOMIC DNA]</scope>
    <source>
        <strain evidence="2 3">CcD93</strain>
    </source>
</reference>
<feature type="compositionally biased region" description="Acidic residues" evidence="1">
    <location>
        <begin position="147"/>
        <end position="173"/>
    </location>
</feature>
<organism evidence="2 3">
    <name type="scientific">Capnocytophaga canis</name>
    <dbReference type="NCBI Taxonomy" id="1848903"/>
    <lineage>
        <taxon>Bacteria</taxon>
        <taxon>Pseudomonadati</taxon>
        <taxon>Bacteroidota</taxon>
        <taxon>Flavobacteriia</taxon>
        <taxon>Flavobacteriales</taxon>
        <taxon>Flavobacteriaceae</taxon>
        <taxon>Capnocytophaga</taxon>
    </lineage>
</organism>
<dbReference type="EMBL" id="CDOL01000275">
    <property type="protein sequence ID" value="CEN54315.1"/>
    <property type="molecule type" value="Genomic_DNA"/>
</dbReference>
<proteinExistence type="predicted"/>
<protein>
    <submittedName>
        <fullName evidence="2">Uncharacterized protein</fullName>
    </submittedName>
</protein>
<dbReference type="Proteomes" id="UP000038200">
    <property type="component" value="Unassembled WGS sequence"/>
</dbReference>
<evidence type="ECO:0000256" key="1">
    <source>
        <dbReference type="SAM" id="MobiDB-lite"/>
    </source>
</evidence>
<evidence type="ECO:0000313" key="3">
    <source>
        <dbReference type="Proteomes" id="UP000038200"/>
    </source>
</evidence>
<accession>A0A0B7IR68</accession>
<evidence type="ECO:0000313" key="2">
    <source>
        <dbReference type="EMBL" id="CEN54315.1"/>
    </source>
</evidence>